<dbReference type="NCBIfam" id="NF005292">
    <property type="entry name" value="PRK06815.1"/>
    <property type="match status" value="1"/>
</dbReference>
<name>A0A6P4Y724_BRABE</name>
<dbReference type="KEGG" id="bbel:109462438"/>
<evidence type="ECO:0000256" key="5">
    <source>
        <dbReference type="ARBA" id="ARBA00042605"/>
    </source>
</evidence>
<proteinExistence type="predicted"/>
<keyword evidence="3" id="KW-0456">Lyase</keyword>
<dbReference type="Proteomes" id="UP000515135">
    <property type="component" value="Unplaced"/>
</dbReference>
<evidence type="ECO:0000313" key="8">
    <source>
        <dbReference type="RefSeq" id="XP_019614552.1"/>
    </source>
</evidence>
<dbReference type="GO" id="GO:0006567">
    <property type="term" value="P:L-threonine catabolic process"/>
    <property type="evidence" value="ECO:0007669"/>
    <property type="project" value="TreeGrafter"/>
</dbReference>
<organism evidence="7 8">
    <name type="scientific">Branchiostoma belcheri</name>
    <name type="common">Amphioxus</name>
    <dbReference type="NCBI Taxonomy" id="7741"/>
    <lineage>
        <taxon>Eukaryota</taxon>
        <taxon>Metazoa</taxon>
        <taxon>Chordata</taxon>
        <taxon>Cephalochordata</taxon>
        <taxon>Leptocardii</taxon>
        <taxon>Amphioxiformes</taxon>
        <taxon>Branchiostomatidae</taxon>
        <taxon>Branchiostoma</taxon>
    </lineage>
</organism>
<evidence type="ECO:0000256" key="4">
    <source>
        <dbReference type="ARBA" id="ARBA00041766"/>
    </source>
</evidence>
<dbReference type="GO" id="GO:0006565">
    <property type="term" value="P:L-serine catabolic process"/>
    <property type="evidence" value="ECO:0007669"/>
    <property type="project" value="TreeGrafter"/>
</dbReference>
<dbReference type="Pfam" id="PF00291">
    <property type="entry name" value="PALP"/>
    <property type="match status" value="1"/>
</dbReference>
<keyword evidence="2" id="KW-0663">Pyridoxal phosphate</keyword>
<accession>A0A6P4Y724</accession>
<evidence type="ECO:0000313" key="7">
    <source>
        <dbReference type="Proteomes" id="UP000515135"/>
    </source>
</evidence>
<dbReference type="GO" id="GO:0003941">
    <property type="term" value="F:L-serine ammonia-lyase activity"/>
    <property type="evidence" value="ECO:0007669"/>
    <property type="project" value="TreeGrafter"/>
</dbReference>
<dbReference type="CDD" id="cd01562">
    <property type="entry name" value="Thr-dehyd"/>
    <property type="match status" value="1"/>
</dbReference>
<evidence type="ECO:0000256" key="1">
    <source>
        <dbReference type="ARBA" id="ARBA00001933"/>
    </source>
</evidence>
<dbReference type="InterPro" id="IPR001926">
    <property type="entry name" value="TrpB-like_PALP"/>
</dbReference>
<sequence length="327" mass="34980">MSGVDLADLQTRVEAAADRIRPYVRRTALEFSHGLSEKNEGNVFIKMESEQRTGSFKVRGAFNKCLVLSREKPGTHVTTASSGNHGLACTLAMKTVGLRGTIFLGENVSKTKELALVREGAILRHHGTDCVETENKARQTAREEGIEYISPYNDMEVMTGQGTIGKEILEDLPDVDAVFVPVGGGGLIAGIAAYIKAVKPTAKIVGCQPARSAVMAQSVAAGRILDLPSLDTLSDGTAGGVEEGSITFPICQQCVDDWVLVEEDVIADAIYFMMSDHHKIVEGAAGVAIGAFLQTAQKYHGKSVAIISCGANISIEKLKEIINHRQP</sequence>
<dbReference type="InterPro" id="IPR036052">
    <property type="entry name" value="TrpB-like_PALP_sf"/>
</dbReference>
<dbReference type="SUPFAM" id="SSF53686">
    <property type="entry name" value="Tryptophan synthase beta subunit-like PLP-dependent enzymes"/>
    <property type="match status" value="1"/>
</dbReference>
<evidence type="ECO:0000259" key="6">
    <source>
        <dbReference type="Pfam" id="PF00291"/>
    </source>
</evidence>
<feature type="domain" description="Tryptophan synthase beta chain-like PALP" evidence="6">
    <location>
        <begin position="20"/>
        <end position="310"/>
    </location>
</feature>
<dbReference type="AlphaFoldDB" id="A0A6P4Y724"/>
<dbReference type="GO" id="GO:0009097">
    <property type="term" value="P:isoleucine biosynthetic process"/>
    <property type="evidence" value="ECO:0007669"/>
    <property type="project" value="TreeGrafter"/>
</dbReference>
<reference evidence="8" key="1">
    <citation type="submission" date="2025-08" db="UniProtKB">
        <authorList>
            <consortium name="RefSeq"/>
        </authorList>
    </citation>
    <scope>IDENTIFICATION</scope>
    <source>
        <tissue evidence="8">Gonad</tissue>
    </source>
</reference>
<dbReference type="GeneID" id="109462438"/>
<evidence type="ECO:0000256" key="3">
    <source>
        <dbReference type="ARBA" id="ARBA00023239"/>
    </source>
</evidence>
<dbReference type="GO" id="GO:0004794">
    <property type="term" value="F:threonine deaminase activity"/>
    <property type="evidence" value="ECO:0007669"/>
    <property type="project" value="TreeGrafter"/>
</dbReference>
<protein>
    <recommendedName>
        <fullName evidence="4">L-serine deaminase</fullName>
    </recommendedName>
    <alternativeName>
        <fullName evidence="5">L-threonine dehydratase</fullName>
    </alternativeName>
</protein>
<dbReference type="PANTHER" id="PTHR48078">
    <property type="entry name" value="THREONINE DEHYDRATASE, MITOCHONDRIAL-RELATED"/>
    <property type="match status" value="1"/>
</dbReference>
<comment type="cofactor">
    <cofactor evidence="1">
        <name>pyridoxal 5'-phosphate</name>
        <dbReference type="ChEBI" id="CHEBI:597326"/>
    </cofactor>
</comment>
<gene>
    <name evidence="8" type="primary">LOC109462438</name>
</gene>
<evidence type="ECO:0000256" key="2">
    <source>
        <dbReference type="ARBA" id="ARBA00022898"/>
    </source>
</evidence>
<dbReference type="RefSeq" id="XP_019614552.1">
    <property type="nucleotide sequence ID" value="XM_019758993.1"/>
</dbReference>
<dbReference type="PANTHER" id="PTHR48078:SF6">
    <property type="entry name" value="L-THREONINE DEHYDRATASE CATABOLIC TDCB"/>
    <property type="match status" value="1"/>
</dbReference>
<dbReference type="InterPro" id="IPR050147">
    <property type="entry name" value="Ser/Thr_Dehydratase"/>
</dbReference>
<dbReference type="Gene3D" id="3.40.50.1100">
    <property type="match status" value="2"/>
</dbReference>
<keyword evidence="7" id="KW-1185">Reference proteome</keyword>
<dbReference type="OrthoDB" id="4418812at2759"/>